<accession>A0A3P5Y1H3</accession>
<protein>
    <recommendedName>
        <fullName evidence="1">HTH-like domain-containing protein</fullName>
    </recommendedName>
</protein>
<evidence type="ECO:0000313" key="2">
    <source>
        <dbReference type="EMBL" id="VDC41728.1"/>
    </source>
</evidence>
<dbReference type="PANTHER" id="PTHR46889">
    <property type="entry name" value="TRANSPOSASE INSF FOR INSERTION SEQUENCE IS3B-RELATED"/>
    <property type="match status" value="1"/>
</dbReference>
<gene>
    <name evidence="2" type="ORF">FMV2238Y02_01880</name>
</gene>
<evidence type="ECO:0000259" key="1">
    <source>
        <dbReference type="Pfam" id="PF13276"/>
    </source>
</evidence>
<dbReference type="EMBL" id="UXEP01000002">
    <property type="protein sequence ID" value="VDC41728.1"/>
    <property type="molecule type" value="Genomic_DNA"/>
</dbReference>
<dbReference type="Proteomes" id="UP000280759">
    <property type="component" value="Unassembled WGS sequence"/>
</dbReference>
<feature type="domain" description="HTH-like" evidence="1">
    <location>
        <begin position="26"/>
        <end position="82"/>
    </location>
</feature>
<dbReference type="AlphaFoldDB" id="A0A3P5Y1H3"/>
<proteinExistence type="predicted"/>
<sequence length="97" mass="11834">MLLDILKLSRSTYYYQVKHLSQEDKNKELKEAIQAIYAEHKGRYGYRRIHLEIRNKGYEINHKKVQRLMKELGLKARVRPKRRYNSYRGEIVRKLTI</sequence>
<dbReference type="InterPro" id="IPR025948">
    <property type="entry name" value="HTH-like_dom"/>
</dbReference>
<dbReference type="Pfam" id="PF13276">
    <property type="entry name" value="HTH_21"/>
    <property type="match status" value="1"/>
</dbReference>
<reference evidence="2 3" key="1">
    <citation type="submission" date="2018-10" db="EMBL/GenBank/DDBJ databases">
        <authorList>
            <consortium name="Molecular Microbiology and Infection Unit (UMMI)"/>
            <person name="Machado M."/>
        </authorList>
    </citation>
    <scope>NUCLEOTIDE SEQUENCE [LARGE SCALE GENOMIC DNA]</scope>
    <source>
        <strain evidence="2">FMV2238.02</strain>
    </source>
</reference>
<evidence type="ECO:0000313" key="3">
    <source>
        <dbReference type="Proteomes" id="UP000280759"/>
    </source>
</evidence>
<organism evidence="2 3">
    <name type="scientific">Streptococcus canis</name>
    <dbReference type="NCBI Taxonomy" id="1329"/>
    <lineage>
        <taxon>Bacteria</taxon>
        <taxon>Bacillati</taxon>
        <taxon>Bacillota</taxon>
        <taxon>Bacilli</taxon>
        <taxon>Lactobacillales</taxon>
        <taxon>Streptococcaceae</taxon>
        <taxon>Streptococcus</taxon>
    </lineage>
</organism>
<name>A0A3P5Y1H3_STRCB</name>
<dbReference type="InterPro" id="IPR050900">
    <property type="entry name" value="Transposase_IS3/IS150/IS904"/>
</dbReference>
<keyword evidence="3" id="KW-1185">Reference proteome</keyword>